<keyword evidence="1" id="KW-0472">Membrane</keyword>
<feature type="transmembrane region" description="Helical" evidence="1">
    <location>
        <begin position="6"/>
        <end position="23"/>
    </location>
</feature>
<organism evidence="2 3">
    <name type="scientific">Gemmobacter caeni</name>
    <dbReference type="NCBI Taxonomy" id="589035"/>
    <lineage>
        <taxon>Bacteria</taxon>
        <taxon>Pseudomonadati</taxon>
        <taxon>Pseudomonadota</taxon>
        <taxon>Alphaproteobacteria</taxon>
        <taxon>Rhodobacterales</taxon>
        <taxon>Paracoccaceae</taxon>
        <taxon>Gemmobacter</taxon>
    </lineage>
</organism>
<name>A0A2T6B4K1_9RHOB</name>
<keyword evidence="1" id="KW-0812">Transmembrane</keyword>
<keyword evidence="3" id="KW-1185">Reference proteome</keyword>
<keyword evidence="1" id="KW-1133">Transmembrane helix</keyword>
<sequence>MQLFEFLAAIIAAATCAGIVWGLRKLMPHRIPKIAVPLATGLGLIGTTIALEYGWYGNQVANLPEGVVVVEHGSGKQMMRPWTYLVPMTTEFTAIDTRTIAPHPANPALRLVHIYQFARWRPVEDGFLAVDCAAGRRVRITEGMEVLPDGTLSGAEWQTTAADDPLTKAACREG</sequence>
<feature type="transmembrane region" description="Helical" evidence="1">
    <location>
        <begin position="35"/>
        <end position="56"/>
    </location>
</feature>
<dbReference type="Proteomes" id="UP000244224">
    <property type="component" value="Unassembled WGS sequence"/>
</dbReference>
<dbReference type="AlphaFoldDB" id="A0A2T6B4K1"/>
<reference evidence="2 3" key="1">
    <citation type="submission" date="2018-04" db="EMBL/GenBank/DDBJ databases">
        <title>Genomic Encyclopedia of Archaeal and Bacterial Type Strains, Phase II (KMG-II): from individual species to whole genera.</title>
        <authorList>
            <person name="Goeker M."/>
        </authorList>
    </citation>
    <scope>NUCLEOTIDE SEQUENCE [LARGE SCALE GENOMIC DNA]</scope>
    <source>
        <strain evidence="2 3">DSM 21823</strain>
    </source>
</reference>
<gene>
    <name evidence="2" type="ORF">C8N34_104119</name>
</gene>
<evidence type="ECO:0000313" key="3">
    <source>
        <dbReference type="Proteomes" id="UP000244224"/>
    </source>
</evidence>
<comment type="caution">
    <text evidence="2">The sequence shown here is derived from an EMBL/GenBank/DDBJ whole genome shotgun (WGS) entry which is preliminary data.</text>
</comment>
<dbReference type="EMBL" id="QBKP01000004">
    <property type="protein sequence ID" value="PTX51001.1"/>
    <property type="molecule type" value="Genomic_DNA"/>
</dbReference>
<evidence type="ECO:0000256" key="1">
    <source>
        <dbReference type="SAM" id="Phobius"/>
    </source>
</evidence>
<dbReference type="RefSeq" id="WP_054301579.1">
    <property type="nucleotide sequence ID" value="NZ_QBKP01000004.1"/>
</dbReference>
<accession>A0A2T6B4K1</accession>
<evidence type="ECO:0000313" key="2">
    <source>
        <dbReference type="EMBL" id="PTX51001.1"/>
    </source>
</evidence>
<dbReference type="OrthoDB" id="8601734at2"/>
<protein>
    <submittedName>
        <fullName evidence="2">Uncharacterized protein</fullName>
    </submittedName>
</protein>
<proteinExistence type="predicted"/>